<dbReference type="InterPro" id="IPR050811">
    <property type="entry name" value="Phosphate_ABC_transporter"/>
</dbReference>
<accession>A0A1I2K1U0</accession>
<organism evidence="4 5">
    <name type="scientific">Dyella marensis</name>
    <dbReference type="NCBI Taxonomy" id="500610"/>
    <lineage>
        <taxon>Bacteria</taxon>
        <taxon>Pseudomonadati</taxon>
        <taxon>Pseudomonadota</taxon>
        <taxon>Gammaproteobacteria</taxon>
        <taxon>Lysobacterales</taxon>
        <taxon>Rhodanobacteraceae</taxon>
        <taxon>Dyella</taxon>
    </lineage>
</organism>
<dbReference type="SUPFAM" id="SSF53850">
    <property type="entry name" value="Periplasmic binding protein-like II"/>
    <property type="match status" value="1"/>
</dbReference>
<dbReference type="PROSITE" id="PS51782">
    <property type="entry name" value="LYSM"/>
    <property type="match status" value="1"/>
</dbReference>
<keyword evidence="5" id="KW-1185">Reference proteome</keyword>
<gene>
    <name evidence="4" type="ORF">SAMN02799615_04303</name>
</gene>
<reference evidence="5" key="1">
    <citation type="submission" date="2016-10" db="EMBL/GenBank/DDBJ databases">
        <authorList>
            <person name="Varghese N."/>
            <person name="Submissions S."/>
        </authorList>
    </citation>
    <scope>NUCLEOTIDE SEQUENCE [LARGE SCALE GENOMIC DNA]</scope>
    <source>
        <strain evidence="5">UNC178MFTsu3.1</strain>
    </source>
</reference>
<name>A0A1I2K1U0_9GAMM</name>
<dbReference type="Proteomes" id="UP000199477">
    <property type="component" value="Unassembled WGS sequence"/>
</dbReference>
<dbReference type="InterPro" id="IPR018392">
    <property type="entry name" value="LysM"/>
</dbReference>
<dbReference type="SUPFAM" id="SSF54106">
    <property type="entry name" value="LysM domain"/>
    <property type="match status" value="1"/>
</dbReference>
<evidence type="ECO:0000313" key="4">
    <source>
        <dbReference type="EMBL" id="SFF59167.1"/>
    </source>
</evidence>
<dbReference type="CDD" id="cd00118">
    <property type="entry name" value="LysM"/>
    <property type="match status" value="1"/>
</dbReference>
<dbReference type="PANTHER" id="PTHR30570">
    <property type="entry name" value="PERIPLASMIC PHOSPHATE BINDING COMPONENT OF PHOSPHATE ABC TRANSPORTER"/>
    <property type="match status" value="1"/>
</dbReference>
<evidence type="ECO:0000256" key="1">
    <source>
        <dbReference type="ARBA" id="ARBA00022729"/>
    </source>
</evidence>
<dbReference type="Gene3D" id="3.40.190.10">
    <property type="entry name" value="Periplasmic binding protein-like II"/>
    <property type="match status" value="2"/>
</dbReference>
<evidence type="ECO:0000259" key="3">
    <source>
        <dbReference type="PROSITE" id="PS51782"/>
    </source>
</evidence>
<feature type="signal peptide" evidence="2">
    <location>
        <begin position="1"/>
        <end position="24"/>
    </location>
</feature>
<dbReference type="InterPro" id="IPR024370">
    <property type="entry name" value="PBP_domain"/>
</dbReference>
<dbReference type="Pfam" id="PF01476">
    <property type="entry name" value="LysM"/>
    <property type="match status" value="1"/>
</dbReference>
<feature type="domain" description="LysM" evidence="3">
    <location>
        <begin position="370"/>
        <end position="413"/>
    </location>
</feature>
<dbReference type="AlphaFoldDB" id="A0A1I2K1U0"/>
<dbReference type="EMBL" id="FONH01000034">
    <property type="protein sequence ID" value="SFF59167.1"/>
    <property type="molecule type" value="Genomic_DNA"/>
</dbReference>
<sequence length="415" mass="43804">MSFRLARILSVALLSVAAASAAQAATKAKSSKRPATPAAPTLIWRGDQATARGLVTDVAKAYEKAGKGKIEVQPFNTVSGLDAVAKGTADFAGSARGPDGSSESSLVFTPVAWDALVMITYPSNPVNSLTLKQVHDIYYGKITNWKEVGGNDQEIDLYAVASPGDGVEYSLRKLLFGRGNQPVAAPRLYVNTAKLEEAVTLDPKALGVTTLAGVTGNRKVKTININGAPPSPATVKDGSYPLFIPVYLITSETSPKMAQLKVFMDFLGTDAARDVARKHDLVPYDEAPALAELDVSRRPKILAEVGARPMTDEPAAKPTPVAAPGAMYASRVATSPTSELTQQSKQDLQARNEANAEKKAEAVAAATGDKTYIVAKGDTLSVIAKKNSVTVADLRSWNDLKSDNVKIGQVLKVGL</sequence>
<dbReference type="RefSeq" id="WP_026633421.1">
    <property type="nucleotide sequence ID" value="NZ_FONH01000034.1"/>
</dbReference>
<dbReference type="InterPro" id="IPR036779">
    <property type="entry name" value="LysM_dom_sf"/>
</dbReference>
<feature type="chain" id="PRO_5011784610" evidence="2">
    <location>
        <begin position="25"/>
        <end position="415"/>
    </location>
</feature>
<dbReference type="SMART" id="SM00257">
    <property type="entry name" value="LysM"/>
    <property type="match status" value="1"/>
</dbReference>
<protein>
    <submittedName>
        <fullName evidence="4">Phosphate transport system substrate-binding protein</fullName>
    </submittedName>
</protein>
<proteinExistence type="predicted"/>
<evidence type="ECO:0000313" key="5">
    <source>
        <dbReference type="Proteomes" id="UP000199477"/>
    </source>
</evidence>
<dbReference type="Gene3D" id="3.10.350.10">
    <property type="entry name" value="LysM domain"/>
    <property type="match status" value="1"/>
</dbReference>
<dbReference type="PANTHER" id="PTHR30570:SF1">
    <property type="entry name" value="PHOSPHATE-BINDING PROTEIN PSTS"/>
    <property type="match status" value="1"/>
</dbReference>
<keyword evidence="1 2" id="KW-0732">Signal</keyword>
<dbReference type="Pfam" id="PF12849">
    <property type="entry name" value="PBP_like_2"/>
    <property type="match status" value="1"/>
</dbReference>
<dbReference type="STRING" id="500610.SAMN02799615_04303"/>
<evidence type="ECO:0000256" key="2">
    <source>
        <dbReference type="SAM" id="SignalP"/>
    </source>
</evidence>